<feature type="compositionally biased region" description="Low complexity" evidence="1">
    <location>
        <begin position="65"/>
        <end position="83"/>
    </location>
</feature>
<dbReference type="Pfam" id="PF13822">
    <property type="entry name" value="ACC_epsilon"/>
    <property type="match status" value="1"/>
</dbReference>
<keyword evidence="3" id="KW-1185">Reference proteome</keyword>
<gene>
    <name evidence="2" type="ORF">NNL39_02725</name>
</gene>
<name>A0ABY5FXJ9_9MICO</name>
<reference evidence="2" key="1">
    <citation type="submission" date="2022-07" db="EMBL/GenBank/DDBJ databases">
        <title>Taxonomic analysis of Microcella humidisoli nov. sp., isolated from riverside soil.</title>
        <authorList>
            <person name="Molina K.M."/>
            <person name="Kim S.B."/>
        </authorList>
    </citation>
    <scope>NUCLEOTIDE SEQUENCE</scope>
    <source>
        <strain evidence="2">MMS21-STM10</strain>
    </source>
</reference>
<accession>A0ABY5FXJ9</accession>
<feature type="region of interest" description="Disordered" evidence="1">
    <location>
        <begin position="63"/>
        <end position="83"/>
    </location>
</feature>
<dbReference type="RefSeq" id="WP_255160175.1">
    <property type="nucleotide sequence ID" value="NZ_CP101497.1"/>
</dbReference>
<dbReference type="Proteomes" id="UP001060039">
    <property type="component" value="Chromosome"/>
</dbReference>
<sequence>MSEQTPAAMDAAPAMRVVAGSPTDEELAAAHSVIVAVLAERAARGAELIEPPVDRWSRGARALRTPLAPGPGAWAGTTGQRGC</sequence>
<evidence type="ECO:0000313" key="2">
    <source>
        <dbReference type="EMBL" id="UTT63042.1"/>
    </source>
</evidence>
<dbReference type="InterPro" id="IPR032716">
    <property type="entry name" value="ACC_epsilon"/>
</dbReference>
<evidence type="ECO:0000256" key="1">
    <source>
        <dbReference type="SAM" id="MobiDB-lite"/>
    </source>
</evidence>
<protein>
    <submittedName>
        <fullName evidence="2">Acyl-CoA carboxylase subunit epsilon</fullName>
    </submittedName>
</protein>
<proteinExistence type="predicted"/>
<dbReference type="EMBL" id="CP101497">
    <property type="protein sequence ID" value="UTT63042.1"/>
    <property type="molecule type" value="Genomic_DNA"/>
</dbReference>
<evidence type="ECO:0000313" key="3">
    <source>
        <dbReference type="Proteomes" id="UP001060039"/>
    </source>
</evidence>
<organism evidence="2 3">
    <name type="scientific">Microcella humidisoli</name>
    <dbReference type="NCBI Taxonomy" id="2963406"/>
    <lineage>
        <taxon>Bacteria</taxon>
        <taxon>Bacillati</taxon>
        <taxon>Actinomycetota</taxon>
        <taxon>Actinomycetes</taxon>
        <taxon>Micrococcales</taxon>
        <taxon>Microbacteriaceae</taxon>
        <taxon>Microcella</taxon>
    </lineage>
</organism>